<dbReference type="KEGG" id="sgz:C0216_01155"/>
<dbReference type="EMBL" id="CP030862">
    <property type="protein sequence ID" value="AXE22231.1"/>
    <property type="molecule type" value="Genomic_DNA"/>
</dbReference>
<organism evidence="1 2">
    <name type="scientific">Streptomyces globosus</name>
    <dbReference type="NCBI Taxonomy" id="68209"/>
    <lineage>
        <taxon>Bacteria</taxon>
        <taxon>Bacillati</taxon>
        <taxon>Actinomycetota</taxon>
        <taxon>Actinomycetes</taxon>
        <taxon>Kitasatosporales</taxon>
        <taxon>Streptomycetaceae</taxon>
        <taxon>Streptomyces</taxon>
    </lineage>
</organism>
<evidence type="ECO:0000313" key="2">
    <source>
        <dbReference type="Proteomes" id="UP000252004"/>
    </source>
</evidence>
<sequence>MRTKPTMNKRMLRSALATVIFSAVAGLGLAGATLGGAGGGAADIRAALLEDSGWREPSMDSGWRAAPLDSGWRSAPADTASAGLVVESAA</sequence>
<dbReference type="Proteomes" id="UP000252004">
    <property type="component" value="Chromosome"/>
</dbReference>
<keyword evidence="2" id="KW-1185">Reference proteome</keyword>
<reference evidence="1 2" key="1">
    <citation type="submission" date="2018-01" db="EMBL/GenBank/DDBJ databases">
        <title>Draft genome Sequence of streptomyces globosus LZH-48.</title>
        <authorList>
            <person name="Ran K."/>
            <person name="Li Z."/>
            <person name="Wei S."/>
            <person name="Dong R."/>
        </authorList>
    </citation>
    <scope>NUCLEOTIDE SEQUENCE [LARGE SCALE GENOMIC DNA]</scope>
    <source>
        <strain evidence="1 2">LZH-48</strain>
    </source>
</reference>
<dbReference type="AlphaFoldDB" id="A0A344TUB0"/>
<accession>A0A344TUB0</accession>
<proteinExistence type="predicted"/>
<name>A0A344TUB0_9ACTN</name>
<dbReference type="OrthoDB" id="4332614at2"/>
<gene>
    <name evidence="1" type="ORF">C0216_01155</name>
</gene>
<evidence type="ECO:0000313" key="1">
    <source>
        <dbReference type="EMBL" id="AXE22231.1"/>
    </source>
</evidence>
<protein>
    <submittedName>
        <fullName evidence="1">Uncharacterized protein</fullName>
    </submittedName>
</protein>